<proteinExistence type="predicted"/>
<reference evidence="1 3" key="1">
    <citation type="journal article" date="2008" name="Science">
        <title>The Physcomitrella genome reveals evolutionary insights into the conquest of land by plants.</title>
        <authorList>
            <person name="Rensing S."/>
            <person name="Lang D."/>
            <person name="Zimmer A."/>
            <person name="Terry A."/>
            <person name="Salamov A."/>
            <person name="Shapiro H."/>
            <person name="Nishiyama T."/>
            <person name="Perroud P.-F."/>
            <person name="Lindquist E."/>
            <person name="Kamisugi Y."/>
            <person name="Tanahashi T."/>
            <person name="Sakakibara K."/>
            <person name="Fujita T."/>
            <person name="Oishi K."/>
            <person name="Shin-I T."/>
            <person name="Kuroki Y."/>
            <person name="Toyoda A."/>
            <person name="Suzuki Y."/>
            <person name="Hashimoto A."/>
            <person name="Yamaguchi K."/>
            <person name="Sugano A."/>
            <person name="Kohara Y."/>
            <person name="Fujiyama A."/>
            <person name="Anterola A."/>
            <person name="Aoki S."/>
            <person name="Ashton N."/>
            <person name="Barbazuk W.B."/>
            <person name="Barker E."/>
            <person name="Bennetzen J."/>
            <person name="Bezanilla M."/>
            <person name="Blankenship R."/>
            <person name="Cho S.H."/>
            <person name="Dutcher S."/>
            <person name="Estelle M."/>
            <person name="Fawcett J.A."/>
            <person name="Gundlach H."/>
            <person name="Hanada K."/>
            <person name="Heyl A."/>
            <person name="Hicks K.A."/>
            <person name="Hugh J."/>
            <person name="Lohr M."/>
            <person name="Mayer K."/>
            <person name="Melkozernov A."/>
            <person name="Murata T."/>
            <person name="Nelson D."/>
            <person name="Pils B."/>
            <person name="Prigge M."/>
            <person name="Reiss B."/>
            <person name="Renner T."/>
            <person name="Rombauts S."/>
            <person name="Rushton P."/>
            <person name="Sanderfoot A."/>
            <person name="Schween G."/>
            <person name="Shiu S.-H."/>
            <person name="Stueber K."/>
            <person name="Theodoulou F.L."/>
            <person name="Tu H."/>
            <person name="Van de Peer Y."/>
            <person name="Verrier P.J."/>
            <person name="Waters E."/>
            <person name="Wood A."/>
            <person name="Yang L."/>
            <person name="Cove D."/>
            <person name="Cuming A."/>
            <person name="Hasebe M."/>
            <person name="Lucas S."/>
            <person name="Mishler D.B."/>
            <person name="Reski R."/>
            <person name="Grigoriev I."/>
            <person name="Quatrano R.S."/>
            <person name="Boore J.L."/>
        </authorList>
    </citation>
    <scope>NUCLEOTIDE SEQUENCE [LARGE SCALE GENOMIC DNA]</scope>
    <source>
        <strain evidence="2 3">cv. Gransden 2004</strain>
    </source>
</reference>
<dbReference type="EnsemblPlants" id="Pp3c14_1160V3.1">
    <property type="protein sequence ID" value="Pp3c14_1160V3.1"/>
    <property type="gene ID" value="Pp3c14_1160"/>
</dbReference>
<accession>A0A2K1JG12</accession>
<keyword evidence="3" id="KW-1185">Reference proteome</keyword>
<sequence length="94" mass="10440">MPPKIVIPWPHFGGRGWTEVTFQDMHCSNATFINLSKAVWIFYELLGDCPLPFADEGIEAALATLSVETASDYDWVLISSASCHFANNPIMFST</sequence>
<evidence type="ECO:0000313" key="3">
    <source>
        <dbReference type="Proteomes" id="UP000006727"/>
    </source>
</evidence>
<dbReference type="InParanoid" id="A0A2K1JG12"/>
<reference evidence="2" key="3">
    <citation type="submission" date="2020-12" db="UniProtKB">
        <authorList>
            <consortium name="EnsemblPlants"/>
        </authorList>
    </citation>
    <scope>IDENTIFICATION</scope>
</reference>
<dbReference type="Gramene" id="Pp3c14_1160V3.1">
    <property type="protein sequence ID" value="Pp3c14_1160V3.1"/>
    <property type="gene ID" value="Pp3c14_1160"/>
</dbReference>
<evidence type="ECO:0000313" key="1">
    <source>
        <dbReference type="EMBL" id="PNR40448.1"/>
    </source>
</evidence>
<dbReference type="Proteomes" id="UP000006727">
    <property type="component" value="Chromosome 14"/>
</dbReference>
<evidence type="ECO:0000313" key="2">
    <source>
        <dbReference type="EnsemblPlants" id="Pp3c14_1160V3.1"/>
    </source>
</evidence>
<organism evidence="1">
    <name type="scientific">Physcomitrium patens</name>
    <name type="common">Spreading-leaved earth moss</name>
    <name type="synonym">Physcomitrella patens</name>
    <dbReference type="NCBI Taxonomy" id="3218"/>
    <lineage>
        <taxon>Eukaryota</taxon>
        <taxon>Viridiplantae</taxon>
        <taxon>Streptophyta</taxon>
        <taxon>Embryophyta</taxon>
        <taxon>Bryophyta</taxon>
        <taxon>Bryophytina</taxon>
        <taxon>Bryopsida</taxon>
        <taxon>Funariidae</taxon>
        <taxon>Funariales</taxon>
        <taxon>Funariaceae</taxon>
        <taxon>Physcomitrium</taxon>
    </lineage>
</organism>
<gene>
    <name evidence="1" type="ORF">PHYPA_017850</name>
</gene>
<dbReference type="AlphaFoldDB" id="A0A2K1JG12"/>
<protein>
    <submittedName>
        <fullName evidence="1 2">Uncharacterized protein</fullName>
    </submittedName>
</protein>
<name>A0A2K1JG12_PHYPA</name>
<reference evidence="1 3" key="2">
    <citation type="journal article" date="2018" name="Plant J.">
        <title>The Physcomitrella patens chromosome-scale assembly reveals moss genome structure and evolution.</title>
        <authorList>
            <person name="Lang D."/>
            <person name="Ullrich K.K."/>
            <person name="Murat F."/>
            <person name="Fuchs J."/>
            <person name="Jenkins J."/>
            <person name="Haas F.B."/>
            <person name="Piednoel M."/>
            <person name="Gundlach H."/>
            <person name="Van Bel M."/>
            <person name="Meyberg R."/>
            <person name="Vives C."/>
            <person name="Morata J."/>
            <person name="Symeonidi A."/>
            <person name="Hiss M."/>
            <person name="Muchero W."/>
            <person name="Kamisugi Y."/>
            <person name="Saleh O."/>
            <person name="Blanc G."/>
            <person name="Decker E.L."/>
            <person name="van Gessel N."/>
            <person name="Grimwood J."/>
            <person name="Hayes R.D."/>
            <person name="Graham S.W."/>
            <person name="Gunter L.E."/>
            <person name="McDaniel S.F."/>
            <person name="Hoernstein S.N.W."/>
            <person name="Larsson A."/>
            <person name="Li F.W."/>
            <person name="Perroud P.F."/>
            <person name="Phillips J."/>
            <person name="Ranjan P."/>
            <person name="Rokshar D.S."/>
            <person name="Rothfels C.J."/>
            <person name="Schneider L."/>
            <person name="Shu S."/>
            <person name="Stevenson D.W."/>
            <person name="Thummler F."/>
            <person name="Tillich M."/>
            <person name="Villarreal Aguilar J.C."/>
            <person name="Widiez T."/>
            <person name="Wong G.K."/>
            <person name="Wymore A."/>
            <person name="Zhang Y."/>
            <person name="Zimmer A.D."/>
            <person name="Quatrano R.S."/>
            <person name="Mayer K.F.X."/>
            <person name="Goodstein D."/>
            <person name="Casacuberta J.M."/>
            <person name="Vandepoele K."/>
            <person name="Reski R."/>
            <person name="Cuming A.C."/>
            <person name="Tuskan G.A."/>
            <person name="Maumus F."/>
            <person name="Salse J."/>
            <person name="Schmutz J."/>
            <person name="Rensing S.A."/>
        </authorList>
    </citation>
    <scope>NUCLEOTIDE SEQUENCE [LARGE SCALE GENOMIC DNA]</scope>
    <source>
        <strain evidence="2 3">cv. Gransden 2004</strain>
    </source>
</reference>
<dbReference type="EMBL" id="ABEU02000014">
    <property type="protein sequence ID" value="PNR40448.1"/>
    <property type="molecule type" value="Genomic_DNA"/>
</dbReference>